<reference evidence="1 2" key="1">
    <citation type="submission" date="2022-09" db="EMBL/GenBank/DDBJ databases">
        <title>New species of Phenylobacterium.</title>
        <authorList>
            <person name="Mieszkin S."/>
        </authorList>
    </citation>
    <scope>NUCLEOTIDE SEQUENCE [LARGE SCALE GENOMIC DNA]</scope>
    <source>
        <strain evidence="1 2">HK31-G</strain>
    </source>
</reference>
<dbReference type="Proteomes" id="UP001598130">
    <property type="component" value="Unassembled WGS sequence"/>
</dbReference>
<proteinExistence type="predicted"/>
<organism evidence="1 2">
    <name type="scientific">Phenylobacterium ferrooxidans</name>
    <dbReference type="NCBI Taxonomy" id="2982689"/>
    <lineage>
        <taxon>Bacteria</taxon>
        <taxon>Pseudomonadati</taxon>
        <taxon>Pseudomonadota</taxon>
        <taxon>Alphaproteobacteria</taxon>
        <taxon>Caulobacterales</taxon>
        <taxon>Caulobacteraceae</taxon>
        <taxon>Phenylobacterium</taxon>
    </lineage>
</organism>
<dbReference type="InterPro" id="IPR023393">
    <property type="entry name" value="START-like_dom_sf"/>
</dbReference>
<evidence type="ECO:0000313" key="1">
    <source>
        <dbReference type="EMBL" id="MFD3262597.1"/>
    </source>
</evidence>
<accession>A0ABW6CKW9</accession>
<dbReference type="RefSeq" id="WP_377366896.1">
    <property type="nucleotide sequence ID" value="NZ_JAOTJD010000001.1"/>
</dbReference>
<name>A0ABW6CKW9_9CAUL</name>
<dbReference type="Gene3D" id="3.30.530.20">
    <property type="match status" value="1"/>
</dbReference>
<keyword evidence="2" id="KW-1185">Reference proteome</keyword>
<protein>
    <submittedName>
        <fullName evidence="1">SRPBCC family protein</fullName>
    </submittedName>
</protein>
<dbReference type="CDD" id="cd08891">
    <property type="entry name" value="SRPBCC_CalC"/>
    <property type="match status" value="1"/>
</dbReference>
<gene>
    <name evidence="1" type="ORF">OCL97_01320</name>
</gene>
<sequence length="161" mass="17569">MAQHVEPVELTVTVAALPDRAFDLFQARFGDWWPSDYTFNGADGGAPAFIGIGGAEGELCTELGPHGFRVDWGRTLTFHAGAHLVFLWQIAPDSTPQPNPDLASIVEVRFAPAGAATAVTLTHRAFERHGEGAEDYRAEMVSEYGWPLLLERYRAFVAANP</sequence>
<evidence type="ECO:0000313" key="2">
    <source>
        <dbReference type="Proteomes" id="UP001598130"/>
    </source>
</evidence>
<dbReference type="SUPFAM" id="SSF55961">
    <property type="entry name" value="Bet v1-like"/>
    <property type="match status" value="1"/>
</dbReference>
<comment type="caution">
    <text evidence="1">The sequence shown here is derived from an EMBL/GenBank/DDBJ whole genome shotgun (WGS) entry which is preliminary data.</text>
</comment>
<dbReference type="EMBL" id="JAOTJD010000001">
    <property type="protein sequence ID" value="MFD3262597.1"/>
    <property type="molecule type" value="Genomic_DNA"/>
</dbReference>